<dbReference type="InterPro" id="IPR026024">
    <property type="entry name" value="Chemotaxis_MeTrfase_CheR"/>
</dbReference>
<dbReference type="SUPFAM" id="SSF47757">
    <property type="entry name" value="Chemotaxis receptor methyltransferase CheR, N-terminal domain"/>
    <property type="match status" value="1"/>
</dbReference>
<evidence type="ECO:0000256" key="1">
    <source>
        <dbReference type="ARBA" id="ARBA00001541"/>
    </source>
</evidence>
<dbReference type="CDD" id="cd02440">
    <property type="entry name" value="AdoMet_MTases"/>
    <property type="match status" value="1"/>
</dbReference>
<dbReference type="PROSITE" id="PS50123">
    <property type="entry name" value="CHER"/>
    <property type="match status" value="1"/>
</dbReference>
<dbReference type="SMART" id="SM00138">
    <property type="entry name" value="MeTrc"/>
    <property type="match status" value="1"/>
</dbReference>
<evidence type="ECO:0000256" key="2">
    <source>
        <dbReference type="ARBA" id="ARBA00012534"/>
    </source>
</evidence>
<sequence>MIAEMNTSLLTITPADYRKLSDYIQSNYGIQLPDSKQKMVEARLQKRIKTLQMSSFSEYLHFVFSEEGNQQEYFQMIDLITTNKTDFYREAAHFEFLTNEWLPKFVENKREGEPLKIWSSACSTGEEIYTLVMVLKDYMLANYQSFGYKILGTDLSLRALQTAAAGVYAHEKIEAIPMNIRKRYLLKNNNPTAPQVMVKPELKQNIQLKRFNLLKSYEGIQESFDIIFCRNVLIYFSKESQYQVVSELLKKLKPGGYLFIGHAESLTNFSLPIVQVKPTIYRKIN</sequence>
<dbReference type="EMBL" id="JAUHJS010000005">
    <property type="protein sequence ID" value="MDN4166127.1"/>
    <property type="molecule type" value="Genomic_DNA"/>
</dbReference>
<dbReference type="InterPro" id="IPR022642">
    <property type="entry name" value="CheR_C"/>
</dbReference>
<evidence type="ECO:0000256" key="4">
    <source>
        <dbReference type="ARBA" id="ARBA00022679"/>
    </source>
</evidence>
<dbReference type="Pfam" id="PF03705">
    <property type="entry name" value="CheR_N"/>
    <property type="match status" value="1"/>
</dbReference>
<dbReference type="PANTHER" id="PTHR24422:SF26">
    <property type="entry name" value="CHEMOTAXIS PROTEIN METHYLTRANSFERASE"/>
    <property type="match status" value="1"/>
</dbReference>
<feature type="domain" description="CheR-type methyltransferase" evidence="6">
    <location>
        <begin position="5"/>
        <end position="285"/>
    </location>
</feature>
<proteinExistence type="predicted"/>
<dbReference type="PRINTS" id="PR00996">
    <property type="entry name" value="CHERMTFRASE"/>
</dbReference>
<reference evidence="7" key="1">
    <citation type="submission" date="2023-06" db="EMBL/GenBank/DDBJ databases">
        <title>Cytophagales bacterium Strain LB-30, isolated from soil.</title>
        <authorList>
            <person name="Liu B."/>
        </authorList>
    </citation>
    <scope>NUCLEOTIDE SEQUENCE</scope>
    <source>
        <strain evidence="7">LB-30</strain>
    </source>
</reference>
<evidence type="ECO:0000256" key="3">
    <source>
        <dbReference type="ARBA" id="ARBA00022603"/>
    </source>
</evidence>
<evidence type="ECO:0000313" key="7">
    <source>
        <dbReference type="EMBL" id="MDN4166127.1"/>
    </source>
</evidence>
<dbReference type="Gene3D" id="1.10.155.10">
    <property type="entry name" value="Chemotaxis receptor methyltransferase CheR, N-terminal domain"/>
    <property type="match status" value="1"/>
</dbReference>
<dbReference type="Pfam" id="PF01739">
    <property type="entry name" value="CheR"/>
    <property type="match status" value="1"/>
</dbReference>
<dbReference type="GO" id="GO:0008168">
    <property type="term" value="F:methyltransferase activity"/>
    <property type="evidence" value="ECO:0007669"/>
    <property type="project" value="UniProtKB-KW"/>
</dbReference>
<dbReference type="PIRSF" id="PIRSF000410">
    <property type="entry name" value="CheR"/>
    <property type="match status" value="1"/>
</dbReference>
<dbReference type="Gene3D" id="3.40.50.150">
    <property type="entry name" value="Vaccinia Virus protein VP39"/>
    <property type="match status" value="1"/>
</dbReference>
<accession>A0ABT8F6R9</accession>
<evidence type="ECO:0000259" key="6">
    <source>
        <dbReference type="PROSITE" id="PS50123"/>
    </source>
</evidence>
<keyword evidence="4" id="KW-0808">Transferase</keyword>
<dbReference type="InterPro" id="IPR022641">
    <property type="entry name" value="CheR_N"/>
</dbReference>
<protein>
    <recommendedName>
        <fullName evidence="2">protein-glutamate O-methyltransferase</fullName>
        <ecNumber evidence="2">2.1.1.80</ecNumber>
    </recommendedName>
</protein>
<evidence type="ECO:0000313" key="8">
    <source>
        <dbReference type="Proteomes" id="UP001168552"/>
    </source>
</evidence>
<name>A0ABT8F6R9_9BACT</name>
<dbReference type="Proteomes" id="UP001168552">
    <property type="component" value="Unassembled WGS sequence"/>
</dbReference>
<keyword evidence="3 7" id="KW-0489">Methyltransferase</keyword>
<dbReference type="PANTHER" id="PTHR24422">
    <property type="entry name" value="CHEMOTAXIS PROTEIN METHYLTRANSFERASE"/>
    <property type="match status" value="1"/>
</dbReference>
<dbReference type="SUPFAM" id="SSF53335">
    <property type="entry name" value="S-adenosyl-L-methionine-dependent methyltransferases"/>
    <property type="match status" value="1"/>
</dbReference>
<dbReference type="InterPro" id="IPR029063">
    <property type="entry name" value="SAM-dependent_MTases_sf"/>
</dbReference>
<evidence type="ECO:0000256" key="5">
    <source>
        <dbReference type="ARBA" id="ARBA00022691"/>
    </source>
</evidence>
<dbReference type="InterPro" id="IPR050903">
    <property type="entry name" value="Bact_Chemotaxis_MeTrfase"/>
</dbReference>
<dbReference type="InterPro" id="IPR000780">
    <property type="entry name" value="CheR_MeTrfase"/>
</dbReference>
<comment type="catalytic activity">
    <reaction evidence="1">
        <text>L-glutamyl-[protein] + S-adenosyl-L-methionine = [protein]-L-glutamate 5-O-methyl ester + S-adenosyl-L-homocysteine</text>
        <dbReference type="Rhea" id="RHEA:24452"/>
        <dbReference type="Rhea" id="RHEA-COMP:10208"/>
        <dbReference type="Rhea" id="RHEA-COMP:10311"/>
        <dbReference type="ChEBI" id="CHEBI:29973"/>
        <dbReference type="ChEBI" id="CHEBI:57856"/>
        <dbReference type="ChEBI" id="CHEBI:59789"/>
        <dbReference type="ChEBI" id="CHEBI:82795"/>
        <dbReference type="EC" id="2.1.1.80"/>
    </reaction>
</comment>
<organism evidence="7 8">
    <name type="scientific">Shiella aurantiaca</name>
    <dbReference type="NCBI Taxonomy" id="3058365"/>
    <lineage>
        <taxon>Bacteria</taxon>
        <taxon>Pseudomonadati</taxon>
        <taxon>Bacteroidota</taxon>
        <taxon>Cytophagia</taxon>
        <taxon>Cytophagales</taxon>
        <taxon>Shiellaceae</taxon>
        <taxon>Shiella</taxon>
    </lineage>
</organism>
<gene>
    <name evidence="7" type="ORF">QWY31_11480</name>
</gene>
<dbReference type="InterPro" id="IPR036804">
    <property type="entry name" value="CheR_N_sf"/>
</dbReference>
<keyword evidence="5" id="KW-0949">S-adenosyl-L-methionine</keyword>
<dbReference type="EC" id="2.1.1.80" evidence="2"/>
<keyword evidence="8" id="KW-1185">Reference proteome</keyword>
<dbReference type="GO" id="GO:0032259">
    <property type="term" value="P:methylation"/>
    <property type="evidence" value="ECO:0007669"/>
    <property type="project" value="UniProtKB-KW"/>
</dbReference>
<comment type="caution">
    <text evidence="7">The sequence shown here is derived from an EMBL/GenBank/DDBJ whole genome shotgun (WGS) entry which is preliminary data.</text>
</comment>